<feature type="compositionally biased region" description="Basic residues" evidence="1">
    <location>
        <begin position="113"/>
        <end position="124"/>
    </location>
</feature>
<feature type="region of interest" description="Disordered" evidence="1">
    <location>
        <begin position="32"/>
        <end position="61"/>
    </location>
</feature>
<dbReference type="Proteomes" id="UP001460270">
    <property type="component" value="Unassembled WGS sequence"/>
</dbReference>
<gene>
    <name evidence="2" type="ORF">WMY93_001225</name>
</gene>
<organism evidence="2 3">
    <name type="scientific">Mugilogobius chulae</name>
    <name type="common">yellowstripe goby</name>
    <dbReference type="NCBI Taxonomy" id="88201"/>
    <lineage>
        <taxon>Eukaryota</taxon>
        <taxon>Metazoa</taxon>
        <taxon>Chordata</taxon>
        <taxon>Craniata</taxon>
        <taxon>Vertebrata</taxon>
        <taxon>Euteleostomi</taxon>
        <taxon>Actinopterygii</taxon>
        <taxon>Neopterygii</taxon>
        <taxon>Teleostei</taxon>
        <taxon>Neoteleostei</taxon>
        <taxon>Acanthomorphata</taxon>
        <taxon>Gobiaria</taxon>
        <taxon>Gobiiformes</taxon>
        <taxon>Gobioidei</taxon>
        <taxon>Gobiidae</taxon>
        <taxon>Gobionellinae</taxon>
        <taxon>Mugilogobius</taxon>
    </lineage>
</organism>
<evidence type="ECO:0000313" key="2">
    <source>
        <dbReference type="EMBL" id="KAK7945497.1"/>
    </source>
</evidence>
<feature type="compositionally biased region" description="Basic and acidic residues" evidence="1">
    <location>
        <begin position="76"/>
        <end position="90"/>
    </location>
</feature>
<accession>A0AAW0Q4R6</accession>
<feature type="region of interest" description="Disordered" evidence="1">
    <location>
        <begin position="74"/>
        <end position="158"/>
    </location>
</feature>
<dbReference type="AlphaFoldDB" id="A0AAW0Q4R6"/>
<proteinExistence type="predicted"/>
<evidence type="ECO:0000256" key="1">
    <source>
        <dbReference type="SAM" id="MobiDB-lite"/>
    </source>
</evidence>
<comment type="caution">
    <text evidence="2">The sequence shown here is derived from an EMBL/GenBank/DDBJ whole genome shotgun (WGS) entry which is preliminary data.</text>
</comment>
<sequence>MLKNSENIAEKHDKCLSMEIPIEQQEINICTQQEEEPNKVENNNTELPREPSVRPKNWGRNRYSYNREFRQNFSREYSRGSRVPEFDQSRYQEPSSVQTVAPMEEHEEEPITPKRKNRNRRSKQTLRLQRLLIQPQSNDGCEWTEDDSDGEVFMSQLT</sequence>
<reference evidence="3" key="1">
    <citation type="submission" date="2024-04" db="EMBL/GenBank/DDBJ databases">
        <title>Salinicola lusitanus LLJ914,a marine bacterium isolated from the Okinawa Trough.</title>
        <authorList>
            <person name="Li J."/>
        </authorList>
    </citation>
    <scope>NUCLEOTIDE SEQUENCE [LARGE SCALE GENOMIC DNA]</scope>
</reference>
<keyword evidence="3" id="KW-1185">Reference proteome</keyword>
<protein>
    <submittedName>
        <fullName evidence="2">Uncharacterized protein</fullName>
    </submittedName>
</protein>
<name>A0AAW0Q4R6_9GOBI</name>
<evidence type="ECO:0000313" key="3">
    <source>
        <dbReference type="Proteomes" id="UP001460270"/>
    </source>
</evidence>
<dbReference type="EMBL" id="JBBPFD010000001">
    <property type="protein sequence ID" value="KAK7945497.1"/>
    <property type="molecule type" value="Genomic_DNA"/>
</dbReference>